<keyword evidence="2" id="KW-0963">Cytoplasm</keyword>
<dbReference type="GO" id="GO:0048306">
    <property type="term" value="F:calcium-dependent protein binding"/>
    <property type="evidence" value="ECO:0007669"/>
    <property type="project" value="UniProtKB-ARBA"/>
</dbReference>
<sequence length="224" mass="25557">MDFQPVGNKSQCRNIPVTYVCQQCNFSKFQPPVNHRGPPPPAGLVYKEPPPPNIDPQLWESFKTADTDNSGEITAEELRQVLINQGNNSQFNGETCRLMIGMFDNNNSGGIDVHEFVALWKYVNDWRASFDRYDKDKSGNIDASELQEAFKSYGYNLSPVFVNLCITVFDRDNTASINFDDFIQCSIMVKSLTDQFRGKDVQQRGVLKLHYEEVLGFIFLIFET</sequence>
<accession>A0AAD9P370</accession>
<evidence type="ECO:0000256" key="7">
    <source>
        <dbReference type="ARBA" id="ARBA00023136"/>
    </source>
</evidence>
<dbReference type="SMART" id="SM00054">
    <property type="entry name" value="EFh"/>
    <property type="match status" value="4"/>
</dbReference>
<evidence type="ECO:0000256" key="4">
    <source>
        <dbReference type="ARBA" id="ARBA00022737"/>
    </source>
</evidence>
<dbReference type="PROSITE" id="PS50222">
    <property type="entry name" value="EF_HAND_2"/>
    <property type="match status" value="2"/>
</dbReference>
<dbReference type="InterPro" id="IPR002048">
    <property type="entry name" value="EF_hand_dom"/>
</dbReference>
<keyword evidence="3" id="KW-0479">Metal-binding</keyword>
<dbReference type="Pfam" id="PF13499">
    <property type="entry name" value="EF-hand_7"/>
    <property type="match status" value="2"/>
</dbReference>
<dbReference type="SUPFAM" id="SSF47473">
    <property type="entry name" value="EF-hand"/>
    <property type="match status" value="1"/>
</dbReference>
<comment type="subcellular location">
    <subcellularLocation>
        <location evidence="9">Cytoplasmic vesicle</location>
        <location evidence="9">COPII-coated vesicle membrane</location>
        <topology evidence="9">Peripheral membrane protein</topology>
    </subcellularLocation>
    <subcellularLocation>
        <location evidence="1">Endoplasmic reticulum</location>
    </subcellularLocation>
</comment>
<evidence type="ECO:0000259" key="13">
    <source>
        <dbReference type="PROSITE" id="PS50222"/>
    </source>
</evidence>
<keyword evidence="8" id="KW-0968">Cytoplasmic vesicle</keyword>
<keyword evidence="7" id="KW-0472">Membrane</keyword>
<evidence type="ECO:0000256" key="1">
    <source>
        <dbReference type="ARBA" id="ARBA00004240"/>
    </source>
</evidence>
<feature type="domain" description="EF-hand" evidence="13">
    <location>
        <begin position="53"/>
        <end position="88"/>
    </location>
</feature>
<keyword evidence="5" id="KW-0256">Endoplasmic reticulum</keyword>
<dbReference type="InterPro" id="IPR018247">
    <property type="entry name" value="EF_Hand_1_Ca_BS"/>
</dbReference>
<dbReference type="PROSITE" id="PS00018">
    <property type="entry name" value="EF_HAND_1"/>
    <property type="match status" value="2"/>
</dbReference>
<evidence type="ECO:0000256" key="5">
    <source>
        <dbReference type="ARBA" id="ARBA00022824"/>
    </source>
</evidence>
<evidence type="ECO:0000256" key="9">
    <source>
        <dbReference type="ARBA" id="ARBA00037873"/>
    </source>
</evidence>
<keyword evidence="4" id="KW-0677">Repeat</keyword>
<dbReference type="GO" id="GO:0005509">
    <property type="term" value="F:calcium ion binding"/>
    <property type="evidence" value="ECO:0007669"/>
    <property type="project" value="InterPro"/>
</dbReference>
<dbReference type="PANTHER" id="PTHR46212">
    <property type="entry name" value="PEFLIN"/>
    <property type="match status" value="1"/>
</dbReference>
<evidence type="ECO:0000256" key="8">
    <source>
        <dbReference type="ARBA" id="ARBA00023329"/>
    </source>
</evidence>
<evidence type="ECO:0000256" key="3">
    <source>
        <dbReference type="ARBA" id="ARBA00022723"/>
    </source>
</evidence>
<gene>
    <name evidence="14" type="ORF">NP493_170g00036</name>
</gene>
<reference evidence="14" key="1">
    <citation type="journal article" date="2023" name="Mol. Biol. Evol.">
        <title>Third-Generation Sequencing Reveals the Adaptive Role of the Epigenome in Three Deep-Sea Polychaetes.</title>
        <authorList>
            <person name="Perez M."/>
            <person name="Aroh O."/>
            <person name="Sun Y."/>
            <person name="Lan Y."/>
            <person name="Juniper S.K."/>
            <person name="Young C.R."/>
            <person name="Angers B."/>
            <person name="Qian P.Y."/>
        </authorList>
    </citation>
    <scope>NUCLEOTIDE SEQUENCE</scope>
    <source>
        <strain evidence="14">R07B-5</strain>
    </source>
</reference>
<dbReference type="GO" id="GO:0012507">
    <property type="term" value="C:ER to Golgi transport vesicle membrane"/>
    <property type="evidence" value="ECO:0007669"/>
    <property type="project" value="UniProtKB-SubCell"/>
</dbReference>
<dbReference type="GO" id="GO:0005783">
    <property type="term" value="C:endoplasmic reticulum"/>
    <property type="evidence" value="ECO:0007669"/>
    <property type="project" value="UniProtKB-SubCell"/>
</dbReference>
<evidence type="ECO:0000256" key="6">
    <source>
        <dbReference type="ARBA" id="ARBA00022837"/>
    </source>
</evidence>
<dbReference type="AlphaFoldDB" id="A0AAD9P370"/>
<dbReference type="GO" id="GO:0048208">
    <property type="term" value="P:COPII vesicle coating"/>
    <property type="evidence" value="ECO:0007669"/>
    <property type="project" value="TreeGrafter"/>
</dbReference>
<name>A0AAD9P370_RIDPI</name>
<dbReference type="EMBL" id="JAODUO010000170">
    <property type="protein sequence ID" value="KAK2187300.1"/>
    <property type="molecule type" value="Genomic_DNA"/>
</dbReference>
<comment type="caution">
    <text evidence="14">The sequence shown here is derived from an EMBL/GenBank/DDBJ whole genome shotgun (WGS) entry which is preliminary data.</text>
</comment>
<feature type="domain" description="EF-hand" evidence="13">
    <location>
        <begin position="121"/>
        <end position="156"/>
    </location>
</feature>
<keyword evidence="15" id="KW-1185">Reference proteome</keyword>
<evidence type="ECO:0000256" key="2">
    <source>
        <dbReference type="ARBA" id="ARBA00022490"/>
    </source>
</evidence>
<proteinExistence type="predicted"/>
<dbReference type="InterPro" id="IPR011992">
    <property type="entry name" value="EF-hand-dom_pair"/>
</dbReference>
<evidence type="ECO:0000256" key="10">
    <source>
        <dbReference type="ARBA" id="ARBA00041025"/>
    </source>
</evidence>
<dbReference type="Proteomes" id="UP001209878">
    <property type="component" value="Unassembled WGS sequence"/>
</dbReference>
<evidence type="ECO:0000256" key="12">
    <source>
        <dbReference type="ARBA" id="ARBA00042606"/>
    </source>
</evidence>
<dbReference type="InterPro" id="IPR051426">
    <property type="entry name" value="Peflin/Sorcin_CaBP"/>
</dbReference>
<keyword evidence="6" id="KW-0106">Calcium</keyword>
<evidence type="ECO:0000256" key="11">
    <source>
        <dbReference type="ARBA" id="ARBA00041490"/>
    </source>
</evidence>
<evidence type="ECO:0000313" key="15">
    <source>
        <dbReference type="Proteomes" id="UP001209878"/>
    </source>
</evidence>
<organism evidence="14 15">
    <name type="scientific">Ridgeia piscesae</name>
    <name type="common">Tubeworm</name>
    <dbReference type="NCBI Taxonomy" id="27915"/>
    <lineage>
        <taxon>Eukaryota</taxon>
        <taxon>Metazoa</taxon>
        <taxon>Spiralia</taxon>
        <taxon>Lophotrochozoa</taxon>
        <taxon>Annelida</taxon>
        <taxon>Polychaeta</taxon>
        <taxon>Sedentaria</taxon>
        <taxon>Canalipalpata</taxon>
        <taxon>Sabellida</taxon>
        <taxon>Siboglinidae</taxon>
        <taxon>Ridgeia</taxon>
    </lineage>
</organism>
<dbReference type="PANTHER" id="PTHR46212:SF10">
    <property type="entry name" value="PEFLIN"/>
    <property type="match status" value="1"/>
</dbReference>
<dbReference type="Gene3D" id="1.10.238.10">
    <property type="entry name" value="EF-hand"/>
    <property type="match status" value="1"/>
</dbReference>
<evidence type="ECO:0000313" key="14">
    <source>
        <dbReference type="EMBL" id="KAK2187300.1"/>
    </source>
</evidence>
<protein>
    <recommendedName>
        <fullName evidence="10">Peflin</fullName>
    </recommendedName>
    <alternativeName>
        <fullName evidence="11">PEF protein with a long N-terminal hydrophobic domain</fullName>
    </alternativeName>
    <alternativeName>
        <fullName evidence="12">Penta-EF hand domain-containing protein 1</fullName>
    </alternativeName>
</protein>